<dbReference type="EMBL" id="JANPWB010000003">
    <property type="protein sequence ID" value="KAJ1197380.1"/>
    <property type="molecule type" value="Genomic_DNA"/>
</dbReference>
<name>A0AAV7V9K9_PLEWA</name>
<organism evidence="2 3">
    <name type="scientific">Pleurodeles waltl</name>
    <name type="common">Iberian ribbed newt</name>
    <dbReference type="NCBI Taxonomy" id="8319"/>
    <lineage>
        <taxon>Eukaryota</taxon>
        <taxon>Metazoa</taxon>
        <taxon>Chordata</taxon>
        <taxon>Craniata</taxon>
        <taxon>Vertebrata</taxon>
        <taxon>Euteleostomi</taxon>
        <taxon>Amphibia</taxon>
        <taxon>Batrachia</taxon>
        <taxon>Caudata</taxon>
        <taxon>Salamandroidea</taxon>
        <taxon>Salamandridae</taxon>
        <taxon>Pleurodelinae</taxon>
        <taxon>Pleurodeles</taxon>
    </lineage>
</organism>
<sequence>MVLGQFIFGAPAQLPLHGCVEVLGAVDKPSALVFQGEDAAAYLMAGSHWLRPLAKTHTVRKVHLPQQRGSFFIPRTEEVVCQKAGDPAIWPSATHTPPVNHRLTRLLISQGKAWGPLTPGVELEWAEPTLNILTQELNVSGNREEEDLREDARGGPQKTPAREENTEVKEQGGNTKHRTAAGTPIFATLGTAEADLTTAAANPLDESARRDAHGPSHVPGRTWLWRVCKKSLLGWGECRCQEILRVEQFTGCLSLATNGPCTYSFV</sequence>
<reference evidence="2" key="1">
    <citation type="journal article" date="2022" name="bioRxiv">
        <title>Sequencing and chromosome-scale assembly of the giantPleurodeles waltlgenome.</title>
        <authorList>
            <person name="Brown T."/>
            <person name="Elewa A."/>
            <person name="Iarovenko S."/>
            <person name="Subramanian E."/>
            <person name="Araus A.J."/>
            <person name="Petzold A."/>
            <person name="Susuki M."/>
            <person name="Suzuki K.-i.T."/>
            <person name="Hayashi T."/>
            <person name="Toyoda A."/>
            <person name="Oliveira C."/>
            <person name="Osipova E."/>
            <person name="Leigh N.D."/>
            <person name="Simon A."/>
            <person name="Yun M.H."/>
        </authorList>
    </citation>
    <scope>NUCLEOTIDE SEQUENCE</scope>
    <source>
        <strain evidence="2">20211129_DDA</strain>
        <tissue evidence="2">Liver</tissue>
    </source>
</reference>
<accession>A0AAV7V9K9</accession>
<evidence type="ECO:0000313" key="3">
    <source>
        <dbReference type="Proteomes" id="UP001066276"/>
    </source>
</evidence>
<proteinExistence type="predicted"/>
<feature type="compositionally biased region" description="Basic and acidic residues" evidence="1">
    <location>
        <begin position="160"/>
        <end position="170"/>
    </location>
</feature>
<feature type="region of interest" description="Disordered" evidence="1">
    <location>
        <begin position="137"/>
        <end position="180"/>
    </location>
</feature>
<dbReference type="Proteomes" id="UP001066276">
    <property type="component" value="Chromosome 2_1"/>
</dbReference>
<evidence type="ECO:0000313" key="2">
    <source>
        <dbReference type="EMBL" id="KAJ1197380.1"/>
    </source>
</evidence>
<comment type="caution">
    <text evidence="2">The sequence shown here is derived from an EMBL/GenBank/DDBJ whole genome shotgun (WGS) entry which is preliminary data.</text>
</comment>
<gene>
    <name evidence="2" type="ORF">NDU88_001240</name>
</gene>
<dbReference type="AlphaFoldDB" id="A0AAV7V9K9"/>
<protein>
    <submittedName>
        <fullName evidence="2">Uncharacterized protein</fullName>
    </submittedName>
</protein>
<evidence type="ECO:0000256" key="1">
    <source>
        <dbReference type="SAM" id="MobiDB-lite"/>
    </source>
</evidence>
<keyword evidence="3" id="KW-1185">Reference proteome</keyword>